<name>A0ABS6D058_9FIRM</name>
<organism evidence="6 7">
    <name type="scientific">Faecalicatena faecalis</name>
    <dbReference type="NCBI Taxonomy" id="2726362"/>
    <lineage>
        <taxon>Bacteria</taxon>
        <taxon>Bacillati</taxon>
        <taxon>Bacillota</taxon>
        <taxon>Clostridia</taxon>
        <taxon>Lachnospirales</taxon>
        <taxon>Lachnospiraceae</taxon>
        <taxon>Faecalicatena</taxon>
    </lineage>
</organism>
<dbReference type="PANTHER" id="PTHR30514">
    <property type="entry name" value="GLUCOKINASE"/>
    <property type="match status" value="1"/>
</dbReference>
<comment type="caution">
    <text evidence="6">The sequence shown here is derived from an EMBL/GenBank/DDBJ whole genome shotgun (WGS) entry which is preliminary data.</text>
</comment>
<dbReference type="InterPro" id="IPR000281">
    <property type="entry name" value="HTH_RpiR"/>
</dbReference>
<keyword evidence="3" id="KW-0804">Transcription</keyword>
<accession>A0ABS6D058</accession>
<keyword evidence="1" id="KW-0805">Transcription regulation</keyword>
<dbReference type="Proteomes" id="UP000723714">
    <property type="component" value="Unassembled WGS sequence"/>
</dbReference>
<reference evidence="6 7" key="1">
    <citation type="submission" date="2021-06" db="EMBL/GenBank/DDBJ databases">
        <title>Faecalicatena sp. nov. isolated from porcine feces.</title>
        <authorList>
            <person name="Oh B.S."/>
            <person name="Lee J.H."/>
        </authorList>
    </citation>
    <scope>NUCLEOTIDE SEQUENCE [LARGE SCALE GENOMIC DNA]</scope>
    <source>
        <strain evidence="6 7">AGMB00832</strain>
    </source>
</reference>
<dbReference type="RefSeq" id="WP_216239689.1">
    <property type="nucleotide sequence ID" value="NZ_JABACJ020000002.1"/>
</dbReference>
<evidence type="ECO:0000313" key="6">
    <source>
        <dbReference type="EMBL" id="MBU3874982.1"/>
    </source>
</evidence>
<dbReference type="Pfam" id="PF01380">
    <property type="entry name" value="SIS"/>
    <property type="match status" value="1"/>
</dbReference>
<dbReference type="CDD" id="cd05013">
    <property type="entry name" value="SIS_RpiR"/>
    <property type="match status" value="1"/>
</dbReference>
<gene>
    <name evidence="6" type="ORF">HGO97_004030</name>
</gene>
<dbReference type="PROSITE" id="PS51464">
    <property type="entry name" value="SIS"/>
    <property type="match status" value="1"/>
</dbReference>
<dbReference type="Pfam" id="PF01418">
    <property type="entry name" value="HTH_6"/>
    <property type="match status" value="1"/>
</dbReference>
<feature type="domain" description="SIS" evidence="5">
    <location>
        <begin position="107"/>
        <end position="249"/>
    </location>
</feature>
<protein>
    <submittedName>
        <fullName evidence="6">MurR/RpiR family transcriptional regulator</fullName>
    </submittedName>
</protein>
<dbReference type="EMBL" id="JABACJ020000002">
    <property type="protein sequence ID" value="MBU3874982.1"/>
    <property type="molecule type" value="Genomic_DNA"/>
</dbReference>
<evidence type="ECO:0000313" key="7">
    <source>
        <dbReference type="Proteomes" id="UP000723714"/>
    </source>
</evidence>
<dbReference type="InterPro" id="IPR001347">
    <property type="entry name" value="SIS_dom"/>
</dbReference>
<sequence length="258" mass="30027">MNLEELVNQKYSLLTANDREMLTAVFSNKQKVWEMNSTQLASYLHVSRTTLVRLMKKLGIDSYQEFKVLLNMRREEGLSPCTYDLQDIVSEYHLMVDELKKHRYQKVCKSIYEADTVYMYGSGNEQKIIAEEFKRIFMTFGKCCVDLFDLGEVEFAVERMKEKDLLLAISLSGENKESMDVVRAVQKAGVQTISFTRWENNSLARLCQESLYVGTRTISQSSGRTYEMVASFYMLLDVLSVRYLEFVQIQERKMADES</sequence>
<dbReference type="PANTHER" id="PTHR30514:SF1">
    <property type="entry name" value="HTH-TYPE TRANSCRIPTIONAL REGULATOR HEXR-RELATED"/>
    <property type="match status" value="1"/>
</dbReference>
<keyword evidence="7" id="KW-1185">Reference proteome</keyword>
<proteinExistence type="predicted"/>
<feature type="domain" description="HTH rpiR-type" evidence="4">
    <location>
        <begin position="1"/>
        <end position="77"/>
    </location>
</feature>
<evidence type="ECO:0000256" key="2">
    <source>
        <dbReference type="ARBA" id="ARBA00023125"/>
    </source>
</evidence>
<evidence type="ECO:0000259" key="4">
    <source>
        <dbReference type="PROSITE" id="PS51071"/>
    </source>
</evidence>
<keyword evidence="2" id="KW-0238">DNA-binding</keyword>
<dbReference type="PROSITE" id="PS51071">
    <property type="entry name" value="HTH_RPIR"/>
    <property type="match status" value="1"/>
</dbReference>
<dbReference type="InterPro" id="IPR047640">
    <property type="entry name" value="RpiR-like"/>
</dbReference>
<dbReference type="InterPro" id="IPR035472">
    <property type="entry name" value="RpiR-like_SIS"/>
</dbReference>
<evidence type="ECO:0000256" key="3">
    <source>
        <dbReference type="ARBA" id="ARBA00023163"/>
    </source>
</evidence>
<evidence type="ECO:0000259" key="5">
    <source>
        <dbReference type="PROSITE" id="PS51464"/>
    </source>
</evidence>
<evidence type="ECO:0000256" key="1">
    <source>
        <dbReference type="ARBA" id="ARBA00023015"/>
    </source>
</evidence>